<name>A0A0G0G791_9BACT</name>
<keyword evidence="1" id="KW-0472">Membrane</keyword>
<protein>
    <submittedName>
        <fullName evidence="2">Uncharacterized protein</fullName>
    </submittedName>
</protein>
<evidence type="ECO:0000256" key="1">
    <source>
        <dbReference type="SAM" id="Phobius"/>
    </source>
</evidence>
<keyword evidence="1" id="KW-1133">Transmembrane helix</keyword>
<sequence>MLFSSKKDKFEKYSDPLNEFSNRELKLGEWFLRHELKLKTIGKNTLIVFCVVTVGYSFGYWLYYFGYGYWQDQKMFVQQNLEFENYDNLKSFYRPQNIGFGQINVFNTVSEELYDFSVMVNNPNPRWLVGLTYKYIYSGGETPISKTVVLPGSQRPLTFLGLKTEGYPEGAKLVVLQTEWLKLDSHVLPDVTSFVQERSNFTLANFKYAPISRVNGTPANIITFLLKNNSAYGFWTADFYVVLLSGGEPVGTMYLSLDKFKAGETRPVDLRSFVPGLSVDEAVIYPLINIFDREVYLAV</sequence>
<proteinExistence type="predicted"/>
<keyword evidence="1" id="KW-0812">Transmembrane</keyword>
<dbReference type="Proteomes" id="UP000034849">
    <property type="component" value="Unassembled WGS sequence"/>
</dbReference>
<dbReference type="STRING" id="1619046.US42_C0017G0009"/>
<reference evidence="2 3" key="1">
    <citation type="journal article" date="2015" name="Nature">
        <title>rRNA introns, odd ribosomes, and small enigmatic genomes across a large radiation of phyla.</title>
        <authorList>
            <person name="Brown C.T."/>
            <person name="Hug L.A."/>
            <person name="Thomas B.C."/>
            <person name="Sharon I."/>
            <person name="Castelle C.J."/>
            <person name="Singh A."/>
            <person name="Wilkins M.J."/>
            <person name="Williams K.H."/>
            <person name="Banfield J.F."/>
        </authorList>
    </citation>
    <scope>NUCLEOTIDE SEQUENCE [LARGE SCALE GENOMIC DNA]</scope>
</reference>
<evidence type="ECO:0000313" key="2">
    <source>
        <dbReference type="EMBL" id="KKQ26988.1"/>
    </source>
</evidence>
<organism evidence="2 3">
    <name type="scientific">Candidatus Magasanikbacteria bacterium GW2011_GWC2_37_14</name>
    <dbReference type="NCBI Taxonomy" id="1619046"/>
    <lineage>
        <taxon>Bacteria</taxon>
        <taxon>Candidatus Magasanikiibacteriota</taxon>
    </lineage>
</organism>
<feature type="transmembrane region" description="Helical" evidence="1">
    <location>
        <begin position="46"/>
        <end position="70"/>
    </location>
</feature>
<evidence type="ECO:0000313" key="3">
    <source>
        <dbReference type="Proteomes" id="UP000034849"/>
    </source>
</evidence>
<dbReference type="AlphaFoldDB" id="A0A0G0G791"/>
<accession>A0A0G0G791</accession>
<dbReference type="EMBL" id="LBSX01000017">
    <property type="protein sequence ID" value="KKQ26988.1"/>
    <property type="molecule type" value="Genomic_DNA"/>
</dbReference>
<gene>
    <name evidence="2" type="ORF">US42_C0017G0009</name>
</gene>
<comment type="caution">
    <text evidence="2">The sequence shown here is derived from an EMBL/GenBank/DDBJ whole genome shotgun (WGS) entry which is preliminary data.</text>
</comment>